<sequence length="192" mass="21433">MIRKTLFILISGLLLTACNTPEKEKQETTDNAPETKIATTDAITGASSEPAIILNISKEEGLTTVSDFLKDCHPYYLATVENNIPAVRPIGIALNYDGKLWFHIGEQKASFRQIKNNPHIEIASLNSKGQCMRIFGKAVIMENDSVDKIVFEKYPNLKEMYNTEHKQKLGHFYISEGVANLPTDSGTVIIKF</sequence>
<dbReference type="PROSITE" id="PS51257">
    <property type="entry name" value="PROKAR_LIPOPROTEIN"/>
    <property type="match status" value="1"/>
</dbReference>
<name>A0A1T5BWX9_9BACT</name>
<dbReference type="Gene3D" id="2.30.110.10">
    <property type="entry name" value="Electron Transport, Fmn-binding Protein, Chain A"/>
    <property type="match status" value="1"/>
</dbReference>
<dbReference type="AlphaFoldDB" id="A0A1T5BWX9"/>
<evidence type="ECO:0000313" key="2">
    <source>
        <dbReference type="EMBL" id="SKB51646.1"/>
    </source>
</evidence>
<dbReference type="Pfam" id="PF01243">
    <property type="entry name" value="PNPOx_N"/>
    <property type="match status" value="1"/>
</dbReference>
<keyword evidence="3" id="KW-1185">Reference proteome</keyword>
<dbReference type="Proteomes" id="UP000190852">
    <property type="component" value="Unassembled WGS sequence"/>
</dbReference>
<reference evidence="3" key="1">
    <citation type="submission" date="2017-02" db="EMBL/GenBank/DDBJ databases">
        <authorList>
            <person name="Varghese N."/>
            <person name="Submissions S."/>
        </authorList>
    </citation>
    <scope>NUCLEOTIDE SEQUENCE [LARGE SCALE GENOMIC DNA]</scope>
    <source>
        <strain evidence="3">DSM 24967</strain>
    </source>
</reference>
<proteinExistence type="predicted"/>
<accession>A0A1T5BWX9</accession>
<gene>
    <name evidence="2" type="ORF">SAMN05660349_01528</name>
</gene>
<dbReference type="InterPro" id="IPR011576">
    <property type="entry name" value="Pyridox_Oxase_N"/>
</dbReference>
<dbReference type="RefSeq" id="WP_079683110.1">
    <property type="nucleotide sequence ID" value="NZ_FUYQ01000009.1"/>
</dbReference>
<evidence type="ECO:0000313" key="3">
    <source>
        <dbReference type="Proteomes" id="UP000190852"/>
    </source>
</evidence>
<protein>
    <submittedName>
        <fullName evidence="2">Uncharacterized protein, pyridoxamine 5'-phosphate oxidase (PNPOx-like) family</fullName>
    </submittedName>
</protein>
<dbReference type="InterPro" id="IPR012349">
    <property type="entry name" value="Split_barrel_FMN-bd"/>
</dbReference>
<evidence type="ECO:0000259" key="1">
    <source>
        <dbReference type="Pfam" id="PF01243"/>
    </source>
</evidence>
<dbReference type="SUPFAM" id="SSF50475">
    <property type="entry name" value="FMN-binding split barrel"/>
    <property type="match status" value="1"/>
</dbReference>
<dbReference type="EMBL" id="FUYQ01000009">
    <property type="protein sequence ID" value="SKB51646.1"/>
    <property type="molecule type" value="Genomic_DNA"/>
</dbReference>
<feature type="domain" description="Pyridoxamine 5'-phosphate oxidase N-terminal" evidence="1">
    <location>
        <begin position="65"/>
        <end position="150"/>
    </location>
</feature>
<organism evidence="2 3">
    <name type="scientific">Parabacteroides chartae</name>
    <dbReference type="NCBI Taxonomy" id="1037355"/>
    <lineage>
        <taxon>Bacteria</taxon>
        <taxon>Pseudomonadati</taxon>
        <taxon>Bacteroidota</taxon>
        <taxon>Bacteroidia</taxon>
        <taxon>Bacteroidales</taxon>
        <taxon>Tannerellaceae</taxon>
        <taxon>Parabacteroides</taxon>
    </lineage>
</organism>